<proteinExistence type="predicted"/>
<name>A0A916P991_MYCTX</name>
<dbReference type="AlphaFoldDB" id="A0A916P991"/>
<feature type="region of interest" description="Disordered" evidence="1">
    <location>
        <begin position="47"/>
        <end position="73"/>
    </location>
</feature>
<evidence type="ECO:0000256" key="1">
    <source>
        <dbReference type="SAM" id="MobiDB-lite"/>
    </source>
</evidence>
<reference evidence="3" key="1">
    <citation type="submission" date="2015-03" db="EMBL/GenBank/DDBJ databases">
        <authorList>
            <consortium name="Pathogen Informatics"/>
        </authorList>
    </citation>
    <scope>NUCLEOTIDE SEQUENCE [LARGE SCALE GENOMIC DNA]</scope>
    <source>
        <strain evidence="3">N09902308</strain>
    </source>
</reference>
<evidence type="ECO:0000313" key="3">
    <source>
        <dbReference type="Proteomes" id="UP000039021"/>
    </source>
</evidence>
<feature type="compositionally biased region" description="Basic residues" evidence="1">
    <location>
        <begin position="47"/>
        <end position="58"/>
    </location>
</feature>
<accession>A0A916P991</accession>
<feature type="compositionally biased region" description="Low complexity" evidence="1">
    <location>
        <begin position="59"/>
        <end position="73"/>
    </location>
</feature>
<organism evidence="2 3">
    <name type="scientific">Mycobacterium tuberculosis</name>
    <dbReference type="NCBI Taxonomy" id="1773"/>
    <lineage>
        <taxon>Bacteria</taxon>
        <taxon>Bacillati</taxon>
        <taxon>Actinomycetota</taxon>
        <taxon>Actinomycetes</taxon>
        <taxon>Mycobacteriales</taxon>
        <taxon>Mycobacteriaceae</taxon>
        <taxon>Mycobacterium</taxon>
        <taxon>Mycobacterium tuberculosis complex</taxon>
    </lineage>
</organism>
<sequence>MASSWPAINRIVCASDDGPAPSCTRAETTSWSNERGYTCPTLLKTVAKPKKSATRRSRSASAARSPPSRSSMS</sequence>
<protein>
    <submittedName>
        <fullName evidence="2">Uncharacterized protein</fullName>
    </submittedName>
</protein>
<dbReference type="Proteomes" id="UP000039021">
    <property type="component" value="Unassembled WGS sequence"/>
</dbReference>
<evidence type="ECO:0000313" key="2">
    <source>
        <dbReference type="EMBL" id="COZ68270.1"/>
    </source>
</evidence>
<comment type="caution">
    <text evidence="2">The sequence shown here is derived from an EMBL/GenBank/DDBJ whole genome shotgun (WGS) entry which is preliminary data.</text>
</comment>
<dbReference type="EMBL" id="CSBK01002294">
    <property type="protein sequence ID" value="COZ68270.1"/>
    <property type="molecule type" value="Genomic_DNA"/>
</dbReference>
<gene>
    <name evidence="2" type="ORF">ERS007739_04020</name>
</gene>